<evidence type="ECO:0000256" key="7">
    <source>
        <dbReference type="SAM" id="MobiDB-lite"/>
    </source>
</evidence>
<evidence type="ECO:0000256" key="3">
    <source>
        <dbReference type="ARBA" id="ARBA00022741"/>
    </source>
</evidence>
<evidence type="ECO:0000259" key="8">
    <source>
        <dbReference type="Pfam" id="PF00294"/>
    </source>
</evidence>
<dbReference type="FunFam" id="3.40.1190.20:FF:000001">
    <property type="entry name" value="Phosphofructokinase"/>
    <property type="match status" value="1"/>
</dbReference>
<dbReference type="InterPro" id="IPR011611">
    <property type="entry name" value="PfkB_dom"/>
</dbReference>
<dbReference type="PIRSF" id="PIRSF000535">
    <property type="entry name" value="1PFK/6PFK/LacC"/>
    <property type="match status" value="1"/>
</dbReference>
<evidence type="ECO:0000313" key="10">
    <source>
        <dbReference type="Proteomes" id="UP000256485"/>
    </source>
</evidence>
<reference evidence="9 10" key="1">
    <citation type="submission" date="2018-08" db="EMBL/GenBank/DDBJ databases">
        <title>Sequencing the genomes of 1000 actinobacteria strains.</title>
        <authorList>
            <person name="Klenk H.-P."/>
        </authorList>
    </citation>
    <scope>NUCLEOTIDE SEQUENCE [LARGE SCALE GENOMIC DNA]</scope>
    <source>
        <strain evidence="9 10">DSM 22891</strain>
    </source>
</reference>
<accession>A0A3D9V9D1</accession>
<evidence type="ECO:0000256" key="2">
    <source>
        <dbReference type="ARBA" id="ARBA00022679"/>
    </source>
</evidence>
<evidence type="ECO:0000256" key="6">
    <source>
        <dbReference type="PIRNR" id="PIRNR000535"/>
    </source>
</evidence>
<evidence type="ECO:0000256" key="1">
    <source>
        <dbReference type="ARBA" id="ARBA00010688"/>
    </source>
</evidence>
<gene>
    <name evidence="9" type="ORF">DFJ64_3597</name>
</gene>
<keyword evidence="2 6" id="KW-0808">Transferase</keyword>
<dbReference type="InterPro" id="IPR029056">
    <property type="entry name" value="Ribokinase-like"/>
</dbReference>
<proteinExistence type="inferred from homology"/>
<dbReference type="GO" id="GO:0016052">
    <property type="term" value="P:carbohydrate catabolic process"/>
    <property type="evidence" value="ECO:0007669"/>
    <property type="project" value="UniProtKB-ARBA"/>
</dbReference>
<dbReference type="GO" id="GO:0044281">
    <property type="term" value="P:small molecule metabolic process"/>
    <property type="evidence" value="ECO:0007669"/>
    <property type="project" value="UniProtKB-ARBA"/>
</dbReference>
<keyword evidence="10" id="KW-1185">Reference proteome</keyword>
<dbReference type="PANTHER" id="PTHR46566:SF5">
    <property type="entry name" value="1-PHOSPHOFRUCTOKINASE"/>
    <property type="match status" value="1"/>
</dbReference>
<dbReference type="PANTHER" id="PTHR46566">
    <property type="entry name" value="1-PHOSPHOFRUCTOKINASE-RELATED"/>
    <property type="match status" value="1"/>
</dbReference>
<dbReference type="Pfam" id="PF00294">
    <property type="entry name" value="PfkB"/>
    <property type="match status" value="1"/>
</dbReference>
<dbReference type="SUPFAM" id="SSF53613">
    <property type="entry name" value="Ribokinase-like"/>
    <property type="match status" value="1"/>
</dbReference>
<dbReference type="AlphaFoldDB" id="A0A3D9V9D1"/>
<feature type="domain" description="Carbohydrate kinase PfkB" evidence="8">
    <location>
        <begin position="20"/>
        <end position="290"/>
    </location>
</feature>
<dbReference type="GO" id="GO:0008662">
    <property type="term" value="F:1-phosphofructokinase activity"/>
    <property type="evidence" value="ECO:0007669"/>
    <property type="project" value="InterPro"/>
</dbReference>
<dbReference type="CDD" id="cd01164">
    <property type="entry name" value="FruK_PfkB_like"/>
    <property type="match status" value="1"/>
</dbReference>
<protein>
    <submittedName>
        <fullName evidence="9">Fructose-1-phosphate kinase</fullName>
    </submittedName>
</protein>
<name>A0A3D9V9D1_THECX</name>
<dbReference type="NCBIfam" id="TIGR03828">
    <property type="entry name" value="pfkB"/>
    <property type="match status" value="1"/>
</dbReference>
<sequence length="332" mass="34353">MIVTVTPNPSLDRTLDVPDLVVGGVNRAAGRHVEPSGKGVNVTRALAINGVESVAVLPSGGPEGEQVLRLLEAESVRYVAVPIREPVRVNITVATVSGVATKINEPGPTLTDSEVAALIDAVLRTSRHGDWVVASGSLPPGVAADFYADLGSRLRAEGRRFALDTSGEALRHGLAGRPEILKPNLEELAEVAHRPLRTLGDVVAAAEDVQQTTGGAVLVSLGAAGAVLVDGEPPLHAQARVGEIRSAVGAGDNALAGFLAAIDAGRDRTAALREAVAWGSAAVRAPGSLAPPVTDVDRQAVRLQPRLDLDRVVSDPRHAGTPFRPDTSAQED</sequence>
<evidence type="ECO:0000256" key="4">
    <source>
        <dbReference type="ARBA" id="ARBA00022777"/>
    </source>
</evidence>
<organism evidence="9 10">
    <name type="scientific">Thermasporomyces composti</name>
    <dbReference type="NCBI Taxonomy" id="696763"/>
    <lineage>
        <taxon>Bacteria</taxon>
        <taxon>Bacillati</taxon>
        <taxon>Actinomycetota</taxon>
        <taxon>Actinomycetes</taxon>
        <taxon>Propionibacteriales</taxon>
        <taxon>Nocardioidaceae</taxon>
        <taxon>Thermasporomyces</taxon>
    </lineage>
</organism>
<keyword evidence="4 9" id="KW-0418">Kinase</keyword>
<dbReference type="OrthoDB" id="9801219at2"/>
<dbReference type="InterPro" id="IPR022463">
    <property type="entry name" value="1-PFruKinase"/>
</dbReference>
<comment type="similarity">
    <text evidence="1">Belongs to the carbohydrate kinase PfkB family.</text>
</comment>
<evidence type="ECO:0000313" key="9">
    <source>
        <dbReference type="EMBL" id="REF38127.1"/>
    </source>
</evidence>
<feature type="region of interest" description="Disordered" evidence="7">
    <location>
        <begin position="311"/>
        <end position="332"/>
    </location>
</feature>
<dbReference type="Gene3D" id="3.40.1190.20">
    <property type="match status" value="1"/>
</dbReference>
<keyword evidence="3" id="KW-0547">Nucleotide-binding</keyword>
<dbReference type="RefSeq" id="WP_115851472.1">
    <property type="nucleotide sequence ID" value="NZ_QTUC01000001.1"/>
</dbReference>
<evidence type="ECO:0000256" key="5">
    <source>
        <dbReference type="ARBA" id="ARBA00022840"/>
    </source>
</evidence>
<dbReference type="NCBIfam" id="TIGR03168">
    <property type="entry name" value="1-PFK"/>
    <property type="match status" value="1"/>
</dbReference>
<dbReference type="Proteomes" id="UP000256485">
    <property type="component" value="Unassembled WGS sequence"/>
</dbReference>
<dbReference type="GO" id="GO:0005524">
    <property type="term" value="F:ATP binding"/>
    <property type="evidence" value="ECO:0007669"/>
    <property type="project" value="UniProtKB-KW"/>
</dbReference>
<dbReference type="InterPro" id="IPR017583">
    <property type="entry name" value="Tagatose/fructose_Pkinase"/>
</dbReference>
<keyword evidence="5" id="KW-0067">ATP-binding</keyword>
<comment type="caution">
    <text evidence="9">The sequence shown here is derived from an EMBL/GenBank/DDBJ whole genome shotgun (WGS) entry which is preliminary data.</text>
</comment>
<dbReference type="GO" id="GO:0005829">
    <property type="term" value="C:cytosol"/>
    <property type="evidence" value="ECO:0007669"/>
    <property type="project" value="TreeGrafter"/>
</dbReference>
<dbReference type="EMBL" id="QTUC01000001">
    <property type="protein sequence ID" value="REF38127.1"/>
    <property type="molecule type" value="Genomic_DNA"/>
</dbReference>